<protein>
    <submittedName>
        <fullName evidence="1">Jg15817 protein</fullName>
    </submittedName>
</protein>
<dbReference type="Proteomes" id="UP000838756">
    <property type="component" value="Unassembled WGS sequence"/>
</dbReference>
<gene>
    <name evidence="1" type="primary">jg15817</name>
    <name evidence="1" type="ORF">PAEG_LOCUS23167</name>
</gene>
<reference evidence="1" key="1">
    <citation type="submission" date="2022-03" db="EMBL/GenBank/DDBJ databases">
        <authorList>
            <person name="Lindestad O."/>
        </authorList>
    </citation>
    <scope>NUCLEOTIDE SEQUENCE</scope>
</reference>
<proteinExistence type="predicted"/>
<sequence length="325" mass="36211">MLIVQLNTHGCGLQQHLGPASQSPEPLIKSRPIRCLSLVARAEQLHPKLGDSQCKITMFGTPSQVRLSIGNLEDIDATIDEDRSAAGKTWICFFSGLLWVDLAYRTLKTLMLQNILKKRSGKTIPNLPRTFEEASSVRTAQSHTVGYGETYVRSISLRTRRSVEERREAEVTVGEARITDGSFGPKVMEWPPWKKKNGHLTPVNAALLDPGRGGRRTSGESQGLLGDTTLNEQLKWMIPYEIYLCILQYYFVIPLHVVHCILTDQVLLFKLVSGLGNKQLLTVVPRRPSSCGPYFNGMGDQAPGEYAGWNSHFTHTLHSNFAVVL</sequence>
<name>A0A8S4S7R1_9NEOP</name>
<organism evidence="1 2">
    <name type="scientific">Pararge aegeria aegeria</name>
    <dbReference type="NCBI Taxonomy" id="348720"/>
    <lineage>
        <taxon>Eukaryota</taxon>
        <taxon>Metazoa</taxon>
        <taxon>Ecdysozoa</taxon>
        <taxon>Arthropoda</taxon>
        <taxon>Hexapoda</taxon>
        <taxon>Insecta</taxon>
        <taxon>Pterygota</taxon>
        <taxon>Neoptera</taxon>
        <taxon>Endopterygota</taxon>
        <taxon>Lepidoptera</taxon>
        <taxon>Glossata</taxon>
        <taxon>Ditrysia</taxon>
        <taxon>Papilionoidea</taxon>
        <taxon>Nymphalidae</taxon>
        <taxon>Satyrinae</taxon>
        <taxon>Satyrini</taxon>
        <taxon>Parargina</taxon>
        <taxon>Pararge</taxon>
    </lineage>
</organism>
<evidence type="ECO:0000313" key="2">
    <source>
        <dbReference type="Proteomes" id="UP000838756"/>
    </source>
</evidence>
<keyword evidence="2" id="KW-1185">Reference proteome</keyword>
<accession>A0A8S4S7R1</accession>
<evidence type="ECO:0000313" key="1">
    <source>
        <dbReference type="EMBL" id="CAH2257459.1"/>
    </source>
</evidence>
<comment type="caution">
    <text evidence="1">The sequence shown here is derived from an EMBL/GenBank/DDBJ whole genome shotgun (WGS) entry which is preliminary data.</text>
</comment>
<dbReference type="EMBL" id="CAKXAJ010026120">
    <property type="protein sequence ID" value="CAH2257459.1"/>
    <property type="molecule type" value="Genomic_DNA"/>
</dbReference>
<dbReference type="AlphaFoldDB" id="A0A8S4S7R1"/>